<dbReference type="Proteomes" id="UP001341840">
    <property type="component" value="Unassembled WGS sequence"/>
</dbReference>
<sequence>MGSGVVYYEYEAHKEYDDVDVKAATKMGTIEILDTISRTRSPLARFIVEDSTPIILTSFPLLCSAVEVPLESLGLRKLTHHVYAASLMFRQSLHPRLASYHHRKDGCAKVT</sequence>
<keyword evidence="2" id="KW-1185">Reference proteome</keyword>
<dbReference type="EMBL" id="JASCZI010033740">
    <property type="protein sequence ID" value="MED6129063.1"/>
    <property type="molecule type" value="Genomic_DNA"/>
</dbReference>
<accession>A0ABU6RZ40</accession>
<evidence type="ECO:0000313" key="1">
    <source>
        <dbReference type="EMBL" id="MED6129063.1"/>
    </source>
</evidence>
<gene>
    <name evidence="1" type="ORF">PIB30_104134</name>
</gene>
<protein>
    <submittedName>
        <fullName evidence="1">Uncharacterized protein</fullName>
    </submittedName>
</protein>
<organism evidence="1 2">
    <name type="scientific">Stylosanthes scabra</name>
    <dbReference type="NCBI Taxonomy" id="79078"/>
    <lineage>
        <taxon>Eukaryota</taxon>
        <taxon>Viridiplantae</taxon>
        <taxon>Streptophyta</taxon>
        <taxon>Embryophyta</taxon>
        <taxon>Tracheophyta</taxon>
        <taxon>Spermatophyta</taxon>
        <taxon>Magnoliopsida</taxon>
        <taxon>eudicotyledons</taxon>
        <taxon>Gunneridae</taxon>
        <taxon>Pentapetalae</taxon>
        <taxon>rosids</taxon>
        <taxon>fabids</taxon>
        <taxon>Fabales</taxon>
        <taxon>Fabaceae</taxon>
        <taxon>Papilionoideae</taxon>
        <taxon>50 kb inversion clade</taxon>
        <taxon>dalbergioids sensu lato</taxon>
        <taxon>Dalbergieae</taxon>
        <taxon>Pterocarpus clade</taxon>
        <taxon>Stylosanthes</taxon>
    </lineage>
</organism>
<name>A0ABU6RZ40_9FABA</name>
<evidence type="ECO:0000313" key="2">
    <source>
        <dbReference type="Proteomes" id="UP001341840"/>
    </source>
</evidence>
<reference evidence="1 2" key="1">
    <citation type="journal article" date="2023" name="Plants (Basel)">
        <title>Bridging the Gap: Combining Genomics and Transcriptomics Approaches to Understand Stylosanthes scabra, an Orphan Legume from the Brazilian Caatinga.</title>
        <authorList>
            <person name="Ferreira-Neto J.R.C."/>
            <person name="da Silva M.D."/>
            <person name="Binneck E."/>
            <person name="de Melo N.F."/>
            <person name="da Silva R.H."/>
            <person name="de Melo A.L.T.M."/>
            <person name="Pandolfi V."/>
            <person name="Bustamante F.O."/>
            <person name="Brasileiro-Vidal A.C."/>
            <person name="Benko-Iseppon A.M."/>
        </authorList>
    </citation>
    <scope>NUCLEOTIDE SEQUENCE [LARGE SCALE GENOMIC DNA]</scope>
    <source>
        <tissue evidence="1">Leaves</tissue>
    </source>
</reference>
<proteinExistence type="predicted"/>
<comment type="caution">
    <text evidence="1">The sequence shown here is derived from an EMBL/GenBank/DDBJ whole genome shotgun (WGS) entry which is preliminary data.</text>
</comment>